<keyword evidence="1" id="KW-0472">Membrane</keyword>
<feature type="transmembrane region" description="Helical" evidence="1">
    <location>
        <begin position="46"/>
        <end position="63"/>
    </location>
</feature>
<evidence type="ECO:0000313" key="2">
    <source>
        <dbReference type="EMBL" id="GLI95444.1"/>
    </source>
</evidence>
<keyword evidence="1" id="KW-1133">Transmembrane helix</keyword>
<keyword evidence="3" id="KW-1185">Reference proteome</keyword>
<name>A0A9W6GYS1_9HYPH</name>
<keyword evidence="1" id="KW-0812">Transmembrane</keyword>
<dbReference type="EMBL" id="BSEC01000003">
    <property type="protein sequence ID" value="GLI95444.1"/>
    <property type="molecule type" value="Genomic_DNA"/>
</dbReference>
<comment type="caution">
    <text evidence="2">The sequence shown here is derived from an EMBL/GenBank/DDBJ whole genome shotgun (WGS) entry which is preliminary data.</text>
</comment>
<organism evidence="2 3">
    <name type="scientific">Methylocystis echinoides</name>
    <dbReference type="NCBI Taxonomy" id="29468"/>
    <lineage>
        <taxon>Bacteria</taxon>
        <taxon>Pseudomonadati</taxon>
        <taxon>Pseudomonadota</taxon>
        <taxon>Alphaproteobacteria</taxon>
        <taxon>Hyphomicrobiales</taxon>
        <taxon>Methylocystaceae</taxon>
        <taxon>Methylocystis</taxon>
    </lineage>
</organism>
<dbReference type="Proteomes" id="UP001144323">
    <property type="component" value="Unassembled WGS sequence"/>
</dbReference>
<reference evidence="2" key="1">
    <citation type="journal article" date="2023" name="Int. J. Syst. Evol. Microbiol.">
        <title>Methylocystis iwaonis sp. nov., a type II methane-oxidizing bacterium from surface soil of a rice paddy field in Japan, and emended description of the genus Methylocystis (ex Whittenbury et al. 1970) Bowman et al. 1993.</title>
        <authorList>
            <person name="Kaise H."/>
            <person name="Sawadogo J.B."/>
            <person name="Alam M.S."/>
            <person name="Ueno C."/>
            <person name="Dianou D."/>
            <person name="Shinjo R."/>
            <person name="Asakawa S."/>
        </authorList>
    </citation>
    <scope>NUCLEOTIDE SEQUENCE</scope>
    <source>
        <strain evidence="2">LMG27198</strain>
    </source>
</reference>
<protein>
    <submittedName>
        <fullName evidence="2">Uncharacterized protein</fullName>
    </submittedName>
</protein>
<accession>A0A9W6GYS1</accession>
<sequence>MSARLNGQSRSLYFLYAKSPLSVWPAYGSQAHIAAVFYSEPNMLDLIYLVLGVVILIMMGFYARACGRL</sequence>
<evidence type="ECO:0000256" key="1">
    <source>
        <dbReference type="SAM" id="Phobius"/>
    </source>
</evidence>
<gene>
    <name evidence="2" type="ORF">LMG27198_44360</name>
</gene>
<evidence type="ECO:0000313" key="3">
    <source>
        <dbReference type="Proteomes" id="UP001144323"/>
    </source>
</evidence>
<dbReference type="AlphaFoldDB" id="A0A9W6GYS1"/>
<proteinExistence type="predicted"/>